<reference evidence="1 2" key="2">
    <citation type="journal article" date="2011" name="Stand. Genomic Sci.">
        <title>Complete genome sequence of Truepera radiovictrix type strain (RQ-24).</title>
        <authorList>
            <person name="Ivanova N."/>
            <person name="Rohde C."/>
            <person name="Munk C."/>
            <person name="Nolan M."/>
            <person name="Lucas S."/>
            <person name="Del Rio T.G."/>
            <person name="Tice H."/>
            <person name="Deshpande S."/>
            <person name="Cheng J.F."/>
            <person name="Tapia R."/>
            <person name="Han C."/>
            <person name="Goodwin L."/>
            <person name="Pitluck S."/>
            <person name="Liolios K."/>
            <person name="Mavromatis K."/>
            <person name="Mikhailova N."/>
            <person name="Pati A."/>
            <person name="Chen A."/>
            <person name="Palaniappan K."/>
            <person name="Land M."/>
            <person name="Hauser L."/>
            <person name="Chang Y.J."/>
            <person name="Jeffries C.D."/>
            <person name="Brambilla E."/>
            <person name="Rohde M."/>
            <person name="Goker M."/>
            <person name="Tindall B.J."/>
            <person name="Woyke T."/>
            <person name="Bristow J."/>
            <person name="Eisen J.A."/>
            <person name="Markowitz V."/>
            <person name="Hugenholtz P."/>
            <person name="Kyrpides N.C."/>
            <person name="Klenk H.P."/>
            <person name="Lapidus A."/>
        </authorList>
    </citation>
    <scope>NUCLEOTIDE SEQUENCE [LARGE SCALE GENOMIC DNA]</scope>
    <source>
        <strain evidence="2">DSM 17093 / CIP 108686 / LMG 22925 / RQ-24</strain>
    </source>
</reference>
<dbReference type="KEGG" id="tra:Trad_1703"/>
<reference evidence="2" key="1">
    <citation type="submission" date="2010-05" db="EMBL/GenBank/DDBJ databases">
        <title>The complete genome of Truepera radiovictris DSM 17093.</title>
        <authorList>
            <consortium name="US DOE Joint Genome Institute (JGI-PGF)"/>
            <person name="Lucas S."/>
            <person name="Copeland A."/>
            <person name="Lapidus A."/>
            <person name="Glavina del Rio T."/>
            <person name="Dalin E."/>
            <person name="Tice H."/>
            <person name="Bruce D."/>
            <person name="Goodwin L."/>
            <person name="Pitluck S."/>
            <person name="Kyrpides N."/>
            <person name="Mavromatis K."/>
            <person name="Ovchinnikova G."/>
            <person name="Munk A.C."/>
            <person name="Detter J.C."/>
            <person name="Han C."/>
            <person name="Tapia R."/>
            <person name="Land M."/>
            <person name="Hauser L."/>
            <person name="Markowitz V."/>
            <person name="Cheng J.-F."/>
            <person name="Hugenholtz P."/>
            <person name="Woyke T."/>
            <person name="Wu D."/>
            <person name="Tindall B."/>
            <person name="Pomrenke H.G."/>
            <person name="Brambilla E."/>
            <person name="Klenk H.-P."/>
            <person name="Eisen J.A."/>
        </authorList>
    </citation>
    <scope>NUCLEOTIDE SEQUENCE [LARGE SCALE GENOMIC DNA]</scope>
    <source>
        <strain evidence="2">DSM 17093 / CIP 108686 / LMG 22925 / RQ-24</strain>
    </source>
</reference>
<proteinExistence type="predicted"/>
<dbReference type="EMBL" id="CP002049">
    <property type="protein sequence ID" value="ADI14821.1"/>
    <property type="molecule type" value="Genomic_DNA"/>
</dbReference>
<dbReference type="PANTHER" id="PTHR37804:SF1">
    <property type="entry name" value="CDAA REGULATORY PROTEIN CDAR"/>
    <property type="match status" value="1"/>
</dbReference>
<dbReference type="HOGENOM" id="CLU_039811_5_0_0"/>
<dbReference type="InterPro" id="IPR053154">
    <property type="entry name" value="c-di-AMP_regulator"/>
</dbReference>
<evidence type="ECO:0000313" key="2">
    <source>
        <dbReference type="Proteomes" id="UP000000379"/>
    </source>
</evidence>
<dbReference type="AlphaFoldDB" id="D7CQ37"/>
<accession>D7CQ37</accession>
<dbReference type="InterPro" id="IPR012505">
    <property type="entry name" value="YbbR"/>
</dbReference>
<dbReference type="PANTHER" id="PTHR37804">
    <property type="entry name" value="CDAA REGULATORY PROTEIN CDAR"/>
    <property type="match status" value="1"/>
</dbReference>
<name>D7CQ37_TRURR</name>
<evidence type="ECO:0000313" key="1">
    <source>
        <dbReference type="EMBL" id="ADI14821.1"/>
    </source>
</evidence>
<dbReference type="eggNOG" id="COG4856">
    <property type="taxonomic scope" value="Bacteria"/>
</dbReference>
<keyword evidence="2" id="KW-1185">Reference proteome</keyword>
<dbReference type="Proteomes" id="UP000000379">
    <property type="component" value="Chromosome"/>
</dbReference>
<dbReference type="Gene3D" id="2.170.120.30">
    <property type="match status" value="1"/>
</dbReference>
<gene>
    <name evidence="1" type="ordered locus">Trad_1703</name>
</gene>
<dbReference type="Pfam" id="PF07949">
    <property type="entry name" value="YbbR"/>
    <property type="match status" value="1"/>
</dbReference>
<protein>
    <submittedName>
        <fullName evidence="1">YbbR family protein</fullName>
    </submittedName>
</protein>
<dbReference type="Gene3D" id="2.170.120.40">
    <property type="entry name" value="YbbR-like domain"/>
    <property type="match status" value="1"/>
</dbReference>
<sequence length="326" mass="34453">MWRRARAALQALPEGFAGLWRRLRHNWRLKLGALLLAVVLWLFISMDDTVIGQRTLRAPLKVEGLGSQQVVSGVPDAVEVRLSGPAHRVGALNPSGVDAVLDLRGVTGAFEQTVRVFPPQGINLISVRPSEIWGSVETLVEQPVPVEVALVGEPPDDVQLEARALPSAVVVSGPESQVAQVARVLAPLRPGGAVSTVPVYAVDEAGLPVPEVQVQPAEVELSVDAAPVLYTRRVPVVLRPLSLPSLEVRSATLSQPEALLAGSEAELAALERVRATAVVPQDVGPGQHTLEVALELPEGVTALELPRLEVALAAKAPSGPPPERAP</sequence>
<organism evidence="1 2">
    <name type="scientific">Truepera radiovictrix (strain DSM 17093 / CIP 108686 / LMG 22925 / RQ-24)</name>
    <dbReference type="NCBI Taxonomy" id="649638"/>
    <lineage>
        <taxon>Bacteria</taxon>
        <taxon>Thermotogati</taxon>
        <taxon>Deinococcota</taxon>
        <taxon>Deinococci</taxon>
        <taxon>Trueperales</taxon>
        <taxon>Trueperaceae</taxon>
        <taxon>Truepera</taxon>
    </lineage>
</organism>
<dbReference type="STRING" id="649638.Trad_1703"/>